<dbReference type="PANTHER" id="PTHR33021:SF189">
    <property type="entry name" value="CUCUMBER PEELING CUPREDOXIN-LIKE"/>
    <property type="match status" value="1"/>
</dbReference>
<dbReference type="FunFam" id="2.60.40.420:FF:000034">
    <property type="entry name" value="Cupredoxin superfamily protein"/>
    <property type="match status" value="1"/>
</dbReference>
<sequence length="205" mass="21547">MARFIMCMLFSVIIIAVVFVHFTTAQTVHVVGDDMGWTIPPNGATAYSNWAANKRFLVGDILVFNFTTNEHDVLRVPRASFDQCSDYNPIGNMLTNGPTNVTLNSTGEQYYICTLGRHCEVGQRLAITVLADSGSPLPAPSPTTPTTPSPTSGTPADCAPTPTSGPTAGFTPPTSVPGSNGSSSSGVVLVNLLVSMLVIVMGLIL</sequence>
<dbReference type="InterPro" id="IPR039391">
    <property type="entry name" value="Phytocyanin-like"/>
</dbReference>
<dbReference type="CDD" id="cd13920">
    <property type="entry name" value="Stellacyanin"/>
    <property type="match status" value="1"/>
</dbReference>
<keyword evidence="4" id="KW-0472">Membrane</keyword>
<feature type="region of interest" description="Disordered" evidence="3">
    <location>
        <begin position="133"/>
        <end position="182"/>
    </location>
</feature>
<dbReference type="PANTHER" id="PTHR33021">
    <property type="entry name" value="BLUE COPPER PROTEIN"/>
    <property type="match status" value="1"/>
</dbReference>
<evidence type="ECO:0000313" key="7">
    <source>
        <dbReference type="EMBL" id="KAE8721150.1"/>
    </source>
</evidence>
<feature type="signal peptide" evidence="5">
    <location>
        <begin position="1"/>
        <end position="25"/>
    </location>
</feature>
<dbReference type="OrthoDB" id="5421909at2759"/>
<keyword evidence="4" id="KW-1133">Transmembrane helix</keyword>
<evidence type="ECO:0000256" key="3">
    <source>
        <dbReference type="SAM" id="MobiDB-lite"/>
    </source>
</evidence>
<feature type="compositionally biased region" description="Pro residues" evidence="3">
    <location>
        <begin position="137"/>
        <end position="148"/>
    </location>
</feature>
<feature type="transmembrane region" description="Helical" evidence="4">
    <location>
        <begin position="186"/>
        <end position="204"/>
    </location>
</feature>
<evidence type="ECO:0000256" key="1">
    <source>
        <dbReference type="ARBA" id="ARBA00023157"/>
    </source>
</evidence>
<gene>
    <name evidence="7" type="ORF">F3Y22_tig00016683pilonHSYRG00011</name>
</gene>
<dbReference type="Proteomes" id="UP000436088">
    <property type="component" value="Unassembled WGS sequence"/>
</dbReference>
<dbReference type="PROSITE" id="PS51485">
    <property type="entry name" value="PHYTOCYANIN"/>
    <property type="match status" value="1"/>
</dbReference>
<proteinExistence type="predicted"/>
<dbReference type="InterPro" id="IPR008972">
    <property type="entry name" value="Cupredoxin"/>
</dbReference>
<feature type="domain" description="Phytocyanin" evidence="6">
    <location>
        <begin position="27"/>
        <end position="131"/>
    </location>
</feature>
<dbReference type="GO" id="GO:0005886">
    <property type="term" value="C:plasma membrane"/>
    <property type="evidence" value="ECO:0007669"/>
    <property type="project" value="TreeGrafter"/>
</dbReference>
<evidence type="ECO:0000256" key="4">
    <source>
        <dbReference type="SAM" id="Phobius"/>
    </source>
</evidence>
<keyword evidence="8" id="KW-1185">Reference proteome</keyword>
<feature type="compositionally biased region" description="Low complexity" evidence="3">
    <location>
        <begin position="171"/>
        <end position="182"/>
    </location>
</feature>
<dbReference type="InterPro" id="IPR003245">
    <property type="entry name" value="Phytocyanin_dom"/>
</dbReference>
<keyword evidence="4" id="KW-0812">Transmembrane</keyword>
<evidence type="ECO:0000259" key="6">
    <source>
        <dbReference type="PROSITE" id="PS51485"/>
    </source>
</evidence>
<organism evidence="7 8">
    <name type="scientific">Hibiscus syriacus</name>
    <name type="common">Rose of Sharon</name>
    <dbReference type="NCBI Taxonomy" id="106335"/>
    <lineage>
        <taxon>Eukaryota</taxon>
        <taxon>Viridiplantae</taxon>
        <taxon>Streptophyta</taxon>
        <taxon>Embryophyta</taxon>
        <taxon>Tracheophyta</taxon>
        <taxon>Spermatophyta</taxon>
        <taxon>Magnoliopsida</taxon>
        <taxon>eudicotyledons</taxon>
        <taxon>Gunneridae</taxon>
        <taxon>Pentapetalae</taxon>
        <taxon>rosids</taxon>
        <taxon>malvids</taxon>
        <taxon>Malvales</taxon>
        <taxon>Malvaceae</taxon>
        <taxon>Malvoideae</taxon>
        <taxon>Hibiscus</taxon>
    </lineage>
</organism>
<protein>
    <submittedName>
        <fullName evidence="7">Glucan endo-1,3-beta-glucosidase 14-like</fullName>
    </submittedName>
</protein>
<dbReference type="AlphaFoldDB" id="A0A6A3BWB8"/>
<name>A0A6A3BWB8_HIBSY</name>
<dbReference type="EMBL" id="VEPZ02000639">
    <property type="protein sequence ID" value="KAE8721150.1"/>
    <property type="molecule type" value="Genomic_DNA"/>
</dbReference>
<accession>A0A6A3BWB8</accession>
<feature type="chain" id="PRO_5025632034" evidence="5">
    <location>
        <begin position="26"/>
        <end position="205"/>
    </location>
</feature>
<keyword evidence="2" id="KW-0325">Glycoprotein</keyword>
<dbReference type="Pfam" id="PF02298">
    <property type="entry name" value="Cu_bind_like"/>
    <property type="match status" value="1"/>
</dbReference>
<evidence type="ECO:0000256" key="2">
    <source>
        <dbReference type="ARBA" id="ARBA00023180"/>
    </source>
</evidence>
<reference evidence="7" key="1">
    <citation type="submission" date="2019-09" db="EMBL/GenBank/DDBJ databases">
        <title>Draft genome information of white flower Hibiscus syriacus.</title>
        <authorList>
            <person name="Kim Y.-M."/>
        </authorList>
    </citation>
    <scope>NUCLEOTIDE SEQUENCE [LARGE SCALE GENOMIC DNA]</scope>
    <source>
        <strain evidence="7">YM2019G1</strain>
    </source>
</reference>
<comment type="caution">
    <text evidence="7">The sequence shown here is derived from an EMBL/GenBank/DDBJ whole genome shotgun (WGS) entry which is preliminary data.</text>
</comment>
<evidence type="ECO:0000313" key="8">
    <source>
        <dbReference type="Proteomes" id="UP000436088"/>
    </source>
</evidence>
<dbReference type="Gene3D" id="2.60.40.420">
    <property type="entry name" value="Cupredoxins - blue copper proteins"/>
    <property type="match status" value="1"/>
</dbReference>
<keyword evidence="5" id="KW-0732">Signal</keyword>
<keyword evidence="1" id="KW-1015">Disulfide bond</keyword>
<dbReference type="SUPFAM" id="SSF49503">
    <property type="entry name" value="Cupredoxins"/>
    <property type="match status" value="1"/>
</dbReference>
<evidence type="ECO:0000256" key="5">
    <source>
        <dbReference type="SAM" id="SignalP"/>
    </source>
</evidence>
<dbReference type="GO" id="GO:0009055">
    <property type="term" value="F:electron transfer activity"/>
    <property type="evidence" value="ECO:0007669"/>
    <property type="project" value="InterPro"/>
</dbReference>